<dbReference type="Proteomes" id="UP000297472">
    <property type="component" value="Unassembled WGS sequence"/>
</dbReference>
<reference evidence="1 2" key="1">
    <citation type="submission" date="2019-03" db="EMBL/GenBank/DDBJ databases">
        <title>Genomics of glacier-inhabiting Cryobacterium strains.</title>
        <authorList>
            <person name="Liu Q."/>
            <person name="Xin Y.-H."/>
        </authorList>
    </citation>
    <scope>NUCLEOTIDE SEQUENCE [LARGE SCALE GENOMIC DNA]</scope>
    <source>
        <strain evidence="1 2">TMT1-51</strain>
    </source>
</reference>
<gene>
    <name evidence="1" type="ORF">E3T49_13360</name>
</gene>
<dbReference type="AlphaFoldDB" id="A0A4Y8JS79"/>
<name>A0A4Y8JS79_9MICO</name>
<comment type="caution">
    <text evidence="1">The sequence shown here is derived from an EMBL/GenBank/DDBJ whole genome shotgun (WGS) entry which is preliminary data.</text>
</comment>
<evidence type="ECO:0000313" key="2">
    <source>
        <dbReference type="Proteomes" id="UP000297472"/>
    </source>
</evidence>
<sequence length="133" mass="14984">MGVAPRRLNGWEPAEVTEYEHVDGVLVRSITRCEAEFDDEQRELLLASAEFEASIDSNGHFLAETMSPEADPMNYKSTLRFTAAGPFFNYAEKARLDDVDRYRAEFPKDSPPNLNGAYWVVEKHGELAGDPND</sequence>
<dbReference type="EMBL" id="SOHA01000039">
    <property type="protein sequence ID" value="TFD27524.1"/>
    <property type="molecule type" value="Genomic_DNA"/>
</dbReference>
<protein>
    <submittedName>
        <fullName evidence="1">Uncharacterized protein</fullName>
    </submittedName>
</protein>
<organism evidence="1 2">
    <name type="scientific">Cryobacterium cryoconiti</name>
    <dbReference type="NCBI Taxonomy" id="1259239"/>
    <lineage>
        <taxon>Bacteria</taxon>
        <taxon>Bacillati</taxon>
        <taxon>Actinomycetota</taxon>
        <taxon>Actinomycetes</taxon>
        <taxon>Micrococcales</taxon>
        <taxon>Microbacteriaceae</taxon>
        <taxon>Cryobacterium</taxon>
    </lineage>
</organism>
<evidence type="ECO:0000313" key="1">
    <source>
        <dbReference type="EMBL" id="TFD27524.1"/>
    </source>
</evidence>
<accession>A0A4Y8JS79</accession>
<dbReference type="RefSeq" id="WP_134425394.1">
    <property type="nucleotide sequence ID" value="NZ_SOHA01000039.1"/>
</dbReference>
<proteinExistence type="predicted"/>
<dbReference type="OrthoDB" id="5196117at2"/>
<keyword evidence="2" id="KW-1185">Reference proteome</keyword>